<dbReference type="InterPro" id="IPR016135">
    <property type="entry name" value="UBQ-conjugating_enzyme/RWD"/>
</dbReference>
<dbReference type="OrthoDB" id="344052at2759"/>
<dbReference type="AlphaFoldDB" id="A0A9D5HY43"/>
<protein>
    <submittedName>
        <fullName evidence="2">UBC domain-containing protein</fullName>
    </submittedName>
</protein>
<gene>
    <name evidence="2" type="ORF">OJ253_2507</name>
</gene>
<name>A0A9D5HY43_9CRYT</name>
<dbReference type="Gene3D" id="3.10.110.10">
    <property type="entry name" value="Ubiquitin Conjugating Enzyme"/>
    <property type="match status" value="1"/>
</dbReference>
<evidence type="ECO:0000256" key="1">
    <source>
        <dbReference type="SAM" id="MobiDB-lite"/>
    </source>
</evidence>
<accession>A0A9D5HY43</accession>
<dbReference type="EMBL" id="JAPCXC010000064">
    <property type="protein sequence ID" value="KAJ1607055.1"/>
    <property type="molecule type" value="Genomic_DNA"/>
</dbReference>
<feature type="compositionally biased region" description="Polar residues" evidence="1">
    <location>
        <begin position="618"/>
        <end position="640"/>
    </location>
</feature>
<organism evidence="2">
    <name type="scientific">Cryptosporidium canis</name>
    <dbReference type="NCBI Taxonomy" id="195482"/>
    <lineage>
        <taxon>Eukaryota</taxon>
        <taxon>Sar</taxon>
        <taxon>Alveolata</taxon>
        <taxon>Apicomplexa</taxon>
        <taxon>Conoidasida</taxon>
        <taxon>Coccidia</taxon>
        <taxon>Eucoccidiorida</taxon>
        <taxon>Eimeriorina</taxon>
        <taxon>Cryptosporidiidae</taxon>
        <taxon>Cryptosporidium</taxon>
    </lineage>
</organism>
<dbReference type="CDD" id="cd00195">
    <property type="entry name" value="UBCc_UEV"/>
    <property type="match status" value="1"/>
</dbReference>
<proteinExistence type="predicted"/>
<feature type="compositionally biased region" description="Polar residues" evidence="1">
    <location>
        <begin position="593"/>
        <end position="609"/>
    </location>
</feature>
<dbReference type="Proteomes" id="UP001067231">
    <property type="component" value="Unassembled WGS sequence"/>
</dbReference>
<evidence type="ECO:0000313" key="2">
    <source>
        <dbReference type="EMBL" id="KAJ1607055.1"/>
    </source>
</evidence>
<sequence>MISGLFGAISTGVSKLKEARAPDTGVNDIHKNRIRNEIEQLKLNQCKLAKCRETQDMQMNGHPTQLCHFHINNVTMYDRENKKNYVLLDISVVIEDTDAFLSNEIPVQIILYRDFPFSPPDITFPSTFCFPSLSDGRSFTAEIVHEWSPSVTLLCVVEAVVRFLRSYSSHIAVVGPSDVLIGSYRSPISFSYQCYNSLVYPILGSKVIFEDQTFERTFERSSCSKGKGVISQRGRSLASSFIPIPLNTRGLRRETMGWRVEKPFIHIDFVFNNTSVMLFDSTLLVLEKCQRSQSDGIFRASNSSKTSSSSDEIISDSTLQGNVAFWLYLSAVSHIVDSSGKLLFGNQGTLPEYLSDKLSKPDYTECLALVLGYDPLSEKSPISFYQNEELIQIPKDSTRPIVIELKFHTSRANHESSCCQSFATNLSEKVAKLDSNFPQNCHNPKWNPYFEHDCLYNLNMKYQEAILGNNAHLSSEIIQRWVVVCSKLIELSSFISETDESYVHKSSSLVKQMQDTLVCPVVRNILNASAGKISKISEIGQHTRDDSFDHLEHYSPETASKPEPPSAEAQLPEDNPAAKNTSESQDTHLPDETPSTQSDSLPKETTQPTPLEHRQDHSAPQTTIPTQDIQSPHITPNHQGPLSPREYPPFTAQLISLDDPPTAQEHLSPDHLLTAHHGNQTSYCYPIHNKSQDQTPKTHINQNYISLYQSSSDKFSIHEFD</sequence>
<feature type="region of interest" description="Disordered" evidence="1">
    <location>
        <begin position="548"/>
        <end position="665"/>
    </location>
</feature>
<reference evidence="2" key="1">
    <citation type="submission" date="2022-10" db="EMBL/GenBank/DDBJ databases">
        <title>Adaptive evolution leads to modifications in subtelomeric GC content in a zoonotic Cryptosporidium species.</title>
        <authorList>
            <person name="Li J."/>
            <person name="Feng Y."/>
            <person name="Xiao L."/>
        </authorList>
    </citation>
    <scope>NUCLEOTIDE SEQUENCE</scope>
    <source>
        <strain evidence="2">33844</strain>
    </source>
</reference>
<dbReference type="SUPFAM" id="SSF54495">
    <property type="entry name" value="UBC-like"/>
    <property type="match status" value="1"/>
</dbReference>
<comment type="caution">
    <text evidence="2">The sequence shown here is derived from an EMBL/GenBank/DDBJ whole genome shotgun (WGS) entry which is preliminary data.</text>
</comment>